<keyword evidence="4 7" id="KW-1133">Transmembrane helix</keyword>
<dbReference type="PANTHER" id="PTHR30569:SF0">
    <property type="entry name" value="CYTOSINE PERMEASE"/>
    <property type="match status" value="1"/>
</dbReference>
<dbReference type="Proteomes" id="UP000199152">
    <property type="component" value="Unassembled WGS sequence"/>
</dbReference>
<dbReference type="OrthoDB" id="3169878at2"/>
<name>A0A1I4KPC0_9ACTN</name>
<dbReference type="InParanoid" id="A0A1I4KPC0"/>
<comment type="similarity">
    <text evidence="2">Belongs to the purine-cytosine permease (2.A.39) family.</text>
</comment>
<feature type="transmembrane region" description="Helical" evidence="7">
    <location>
        <begin position="59"/>
        <end position="81"/>
    </location>
</feature>
<keyword evidence="5 7" id="KW-0472">Membrane</keyword>
<evidence type="ECO:0000256" key="7">
    <source>
        <dbReference type="SAM" id="Phobius"/>
    </source>
</evidence>
<comment type="subcellular location">
    <subcellularLocation>
        <location evidence="1">Membrane</location>
        <topology evidence="1">Multi-pass membrane protein</topology>
    </subcellularLocation>
</comment>
<gene>
    <name evidence="8" type="ORF">SAMN04488085_11869</name>
</gene>
<feature type="transmembrane region" description="Helical" evidence="7">
    <location>
        <begin position="416"/>
        <end position="439"/>
    </location>
</feature>
<dbReference type="InterPro" id="IPR001248">
    <property type="entry name" value="Pur-cyt_permease"/>
</dbReference>
<evidence type="ECO:0000256" key="2">
    <source>
        <dbReference type="ARBA" id="ARBA00008974"/>
    </source>
</evidence>
<evidence type="ECO:0000256" key="1">
    <source>
        <dbReference type="ARBA" id="ARBA00004141"/>
    </source>
</evidence>
<dbReference type="STRING" id="504800.SAMN04488085_11869"/>
<dbReference type="Gene3D" id="1.10.4160.10">
    <property type="entry name" value="Hydantoin permease"/>
    <property type="match status" value="1"/>
</dbReference>
<feature type="transmembrane region" description="Helical" evidence="7">
    <location>
        <begin position="332"/>
        <end position="354"/>
    </location>
</feature>
<dbReference type="PANTHER" id="PTHR30569">
    <property type="entry name" value="CYTOSINE TRANSPORTER CODB"/>
    <property type="match status" value="1"/>
</dbReference>
<proteinExistence type="inferred from homology"/>
<dbReference type="GO" id="GO:0015209">
    <property type="term" value="F:cytosine transmembrane transporter activity"/>
    <property type="evidence" value="ECO:0007669"/>
    <property type="project" value="InterPro"/>
</dbReference>
<feature type="transmembrane region" description="Helical" evidence="7">
    <location>
        <begin position="308"/>
        <end position="326"/>
    </location>
</feature>
<dbReference type="Pfam" id="PF02133">
    <property type="entry name" value="Transp_cyt_pur"/>
    <property type="match status" value="1"/>
</dbReference>
<keyword evidence="9" id="KW-1185">Reference proteome</keyword>
<evidence type="ECO:0000256" key="6">
    <source>
        <dbReference type="SAM" id="MobiDB-lite"/>
    </source>
</evidence>
<evidence type="ECO:0000313" key="8">
    <source>
        <dbReference type="EMBL" id="SFL80614.1"/>
    </source>
</evidence>
<feature type="transmembrane region" description="Helical" evidence="7">
    <location>
        <begin position="195"/>
        <end position="216"/>
    </location>
</feature>
<evidence type="ECO:0000313" key="9">
    <source>
        <dbReference type="Proteomes" id="UP000199152"/>
    </source>
</evidence>
<sequence length="448" mass="46659">MSETVRTSVPAGDAPITLTEPPPRTLGLRDTLGLWANLGISLLLPVAAAYVIVADRPLVATLGAIVVGAVIGSILLGLGAAAGAREGVPAMVLLRGLLGRRVSYLPTAFNLVQCVGWAAFEILIIAEAASRALDAPRWPFVLAGGALATLMALRPLGVVRLLARYAVWAALAAIVYLFVEVLSEPLPAVTEGGTASFWTAADIVIALPVSWFPLAADYTRHVRRGRTAFAGAAGGYALAAIALFTLGVLALAAYGRAGLDVVDALLAVPLGLVAVLVLLAVEVDEAFANIYSTAVSAQNVVARLDRRVLAVLVGAVATLLALAFDLTAYEPFLFLIGAVFVPLVGVFVVAYYLLPRGAWDVSDTAPARLSLLLPWAAGFIAYQLTLPTYFAGPGAGWTAWWTERQTDLGIDPANGWSASLVSLAVAAVLTALVSLPAALRARRRAGIR</sequence>
<dbReference type="InterPro" id="IPR030191">
    <property type="entry name" value="CodB"/>
</dbReference>
<feature type="transmembrane region" description="Helical" evidence="7">
    <location>
        <begin position="228"/>
        <end position="254"/>
    </location>
</feature>
<feature type="transmembrane region" description="Helical" evidence="7">
    <location>
        <begin position="266"/>
        <end position="287"/>
    </location>
</feature>
<evidence type="ECO:0000256" key="3">
    <source>
        <dbReference type="ARBA" id="ARBA00022692"/>
    </source>
</evidence>
<feature type="transmembrane region" description="Helical" evidence="7">
    <location>
        <begin position="102"/>
        <end position="125"/>
    </location>
</feature>
<dbReference type="GO" id="GO:0005886">
    <property type="term" value="C:plasma membrane"/>
    <property type="evidence" value="ECO:0007669"/>
    <property type="project" value="TreeGrafter"/>
</dbReference>
<feature type="transmembrane region" description="Helical" evidence="7">
    <location>
        <begin position="137"/>
        <end position="153"/>
    </location>
</feature>
<dbReference type="AlphaFoldDB" id="A0A1I4KPC0"/>
<feature type="transmembrane region" description="Helical" evidence="7">
    <location>
        <begin position="165"/>
        <end position="183"/>
    </location>
</feature>
<feature type="transmembrane region" description="Helical" evidence="7">
    <location>
        <begin position="32"/>
        <end position="53"/>
    </location>
</feature>
<evidence type="ECO:0000256" key="5">
    <source>
        <dbReference type="ARBA" id="ARBA00023136"/>
    </source>
</evidence>
<keyword evidence="3 7" id="KW-0812">Transmembrane</keyword>
<evidence type="ECO:0000256" key="4">
    <source>
        <dbReference type="ARBA" id="ARBA00022989"/>
    </source>
</evidence>
<protein>
    <submittedName>
        <fullName evidence="8">Putative hydroxymethylpyrimidine transporter CytX</fullName>
    </submittedName>
</protein>
<dbReference type="RefSeq" id="WP_091329396.1">
    <property type="nucleotide sequence ID" value="NZ_FOSW01000018.1"/>
</dbReference>
<dbReference type="EMBL" id="FOSW01000018">
    <property type="protein sequence ID" value="SFL80614.1"/>
    <property type="molecule type" value="Genomic_DNA"/>
</dbReference>
<feature type="region of interest" description="Disordered" evidence="6">
    <location>
        <begin position="1"/>
        <end position="20"/>
    </location>
</feature>
<accession>A0A1I4KPC0</accession>
<reference evidence="9" key="1">
    <citation type="submission" date="2016-10" db="EMBL/GenBank/DDBJ databases">
        <authorList>
            <person name="Varghese N."/>
            <person name="Submissions S."/>
        </authorList>
    </citation>
    <scope>NUCLEOTIDE SEQUENCE [LARGE SCALE GENOMIC DNA]</scope>
    <source>
        <strain evidence="9">DSM 45317</strain>
    </source>
</reference>
<organism evidence="8 9">
    <name type="scientific">Geodermatophilus ruber</name>
    <dbReference type="NCBI Taxonomy" id="504800"/>
    <lineage>
        <taxon>Bacteria</taxon>
        <taxon>Bacillati</taxon>
        <taxon>Actinomycetota</taxon>
        <taxon>Actinomycetes</taxon>
        <taxon>Geodermatophilales</taxon>
        <taxon>Geodermatophilaceae</taxon>
        <taxon>Geodermatophilus</taxon>
    </lineage>
</organism>